<dbReference type="Proteomes" id="UP000188181">
    <property type="component" value="Chromosome"/>
</dbReference>
<feature type="transmembrane region" description="Helical" evidence="1">
    <location>
        <begin position="28"/>
        <end position="50"/>
    </location>
</feature>
<sequence length="283" mass="31485">MIQKADKSTGPVPAAYRTRYSGFSLTEVLVAAGILTVGMMLVLTLFPLGIQLTAETVKQNMASVVASEAFAKVRLHIVNVESFIDANDDTEKTELFDNAAGGGVNIRDWDFYYPSTPLRAADASDQPESSRYFWSALIRPVNPQTGIFQVTVLVFYRQDMQSEFYTETGTDDELELIEVSVTDPGMVDIESWLEYGGDHWLITEDSPIIDSKTGRIYRVMEKRVENNDAVFRIDRGWVERYGDPDQSSTNSDLPADVWIVPPPVGASGTNCIGVFQRVMSVEN</sequence>
<accession>A0A1Q2MCZ5</accession>
<dbReference type="InterPro" id="IPR012902">
    <property type="entry name" value="N_methyl_site"/>
</dbReference>
<evidence type="ECO:0000313" key="2">
    <source>
        <dbReference type="EMBL" id="AQQ70122.1"/>
    </source>
</evidence>
<dbReference type="Pfam" id="PF07963">
    <property type="entry name" value="N_methyl"/>
    <property type="match status" value="1"/>
</dbReference>
<keyword evidence="1" id="KW-1133">Transmembrane helix</keyword>
<organism evidence="2 3">
    <name type="scientific">Limihaloglobus sulfuriphilus</name>
    <dbReference type="NCBI Taxonomy" id="1851148"/>
    <lineage>
        <taxon>Bacteria</taxon>
        <taxon>Pseudomonadati</taxon>
        <taxon>Planctomycetota</taxon>
        <taxon>Phycisphaerae</taxon>
        <taxon>Sedimentisphaerales</taxon>
        <taxon>Sedimentisphaeraceae</taxon>
        <taxon>Limihaloglobus</taxon>
    </lineage>
</organism>
<name>A0A1Q2MCZ5_9BACT</name>
<dbReference type="AlphaFoldDB" id="A0A1Q2MCZ5"/>
<keyword evidence="1" id="KW-0472">Membrane</keyword>
<keyword evidence="1" id="KW-0812">Transmembrane</keyword>
<protein>
    <submittedName>
        <fullName evidence="2">Type IV pilus modification protein PilV</fullName>
    </submittedName>
</protein>
<evidence type="ECO:0000313" key="3">
    <source>
        <dbReference type="Proteomes" id="UP000188181"/>
    </source>
</evidence>
<proteinExistence type="predicted"/>
<dbReference type="STRING" id="1851148.SMSP2_00463"/>
<dbReference type="KEGG" id="pbas:SMSP2_00463"/>
<dbReference type="RefSeq" id="WP_146682412.1">
    <property type="nucleotide sequence ID" value="NZ_CP019646.1"/>
</dbReference>
<gene>
    <name evidence="2" type="ORF">SMSP2_00463</name>
</gene>
<dbReference type="EMBL" id="CP019646">
    <property type="protein sequence ID" value="AQQ70122.1"/>
    <property type="molecule type" value="Genomic_DNA"/>
</dbReference>
<keyword evidence="3" id="KW-1185">Reference proteome</keyword>
<evidence type="ECO:0000256" key="1">
    <source>
        <dbReference type="SAM" id="Phobius"/>
    </source>
</evidence>
<reference evidence="3" key="1">
    <citation type="submission" date="2017-02" db="EMBL/GenBank/DDBJ databases">
        <title>Comparative genomics and description of representatives of a novel lineage of planctomycetes thriving in anoxic sediments.</title>
        <authorList>
            <person name="Spring S."/>
            <person name="Bunk B."/>
            <person name="Sproer C."/>
        </authorList>
    </citation>
    <scope>NUCLEOTIDE SEQUENCE [LARGE SCALE GENOMIC DNA]</scope>
    <source>
        <strain evidence="3">SM-Chi-D1</strain>
    </source>
</reference>